<dbReference type="PROSITE" id="PS51462">
    <property type="entry name" value="NUDIX"/>
    <property type="match status" value="1"/>
</dbReference>
<protein>
    <submittedName>
        <fullName evidence="3">NUDIX domain-containing protein</fullName>
    </submittedName>
</protein>
<evidence type="ECO:0000256" key="1">
    <source>
        <dbReference type="ARBA" id="ARBA00005582"/>
    </source>
</evidence>
<dbReference type="CDD" id="cd02883">
    <property type="entry name" value="NUDIX_Hydrolase"/>
    <property type="match status" value="1"/>
</dbReference>
<sequence>MFIVNTEAAIFNNGKWLIIERSKKEEHAGGMLSLIGGKVDQEGNSSDILERTVKREIFEEVGVKVKDQLHYVHSTSFVTDKGNHVVDVVFLAEYESGEAFPKSPDEVDEVLWLTYDEIMEHPNSPPYLKDNITMAEQLKRKVF</sequence>
<dbReference type="PANTHER" id="PTHR43736:SF1">
    <property type="entry name" value="DIHYDRONEOPTERIN TRIPHOSPHATE DIPHOSPHATASE"/>
    <property type="match status" value="1"/>
</dbReference>
<dbReference type="Gene3D" id="3.90.79.10">
    <property type="entry name" value="Nucleoside Triphosphate Pyrophosphohydrolase"/>
    <property type="match status" value="1"/>
</dbReference>
<keyword evidence="4" id="KW-1185">Reference proteome</keyword>
<proteinExistence type="inferred from homology"/>
<comment type="similarity">
    <text evidence="1">Belongs to the Nudix hydrolase family.</text>
</comment>
<feature type="domain" description="Nudix hydrolase" evidence="2">
    <location>
        <begin position="1"/>
        <end position="136"/>
    </location>
</feature>
<accession>A0A942YEL4</accession>
<evidence type="ECO:0000313" key="4">
    <source>
        <dbReference type="Proteomes" id="UP000681414"/>
    </source>
</evidence>
<evidence type="ECO:0000313" key="3">
    <source>
        <dbReference type="EMBL" id="MBS4193577.1"/>
    </source>
</evidence>
<dbReference type="PANTHER" id="PTHR43736">
    <property type="entry name" value="ADP-RIBOSE PYROPHOSPHATASE"/>
    <property type="match status" value="1"/>
</dbReference>
<dbReference type="AlphaFoldDB" id="A0A942YEL4"/>
<dbReference type="RefSeq" id="WP_213122878.1">
    <property type="nucleotide sequence ID" value="NZ_JAGYPG010000001.1"/>
</dbReference>
<dbReference type="InterPro" id="IPR000086">
    <property type="entry name" value="NUDIX_hydrolase_dom"/>
</dbReference>
<dbReference type="Pfam" id="PF00293">
    <property type="entry name" value="NUDIX"/>
    <property type="match status" value="1"/>
</dbReference>
<dbReference type="InterPro" id="IPR015797">
    <property type="entry name" value="NUDIX_hydrolase-like_dom_sf"/>
</dbReference>
<evidence type="ECO:0000259" key="2">
    <source>
        <dbReference type="PROSITE" id="PS51462"/>
    </source>
</evidence>
<gene>
    <name evidence="3" type="ORF">KHA97_00650</name>
</gene>
<name>A0A942YEL4_9BACI</name>
<dbReference type="Proteomes" id="UP000681414">
    <property type="component" value="Unassembled WGS sequence"/>
</dbReference>
<reference evidence="3 4" key="1">
    <citation type="submission" date="2021-05" db="EMBL/GenBank/DDBJ databases">
        <title>Novel Bacillus species.</title>
        <authorList>
            <person name="Liu G."/>
        </authorList>
    </citation>
    <scope>NUCLEOTIDE SEQUENCE [LARGE SCALE GENOMIC DNA]</scope>
    <source>
        <strain evidence="4">FJAT-49780</strain>
    </source>
</reference>
<dbReference type="EMBL" id="JAGYPG010000001">
    <property type="protein sequence ID" value="MBS4193577.1"/>
    <property type="molecule type" value="Genomic_DNA"/>
</dbReference>
<organism evidence="3 4">
    <name type="scientific">Lederbergia citri</name>
    <dbReference type="NCBI Taxonomy" id="2833580"/>
    <lineage>
        <taxon>Bacteria</taxon>
        <taxon>Bacillati</taxon>
        <taxon>Bacillota</taxon>
        <taxon>Bacilli</taxon>
        <taxon>Bacillales</taxon>
        <taxon>Bacillaceae</taxon>
        <taxon>Lederbergia</taxon>
    </lineage>
</organism>
<comment type="caution">
    <text evidence="3">The sequence shown here is derived from an EMBL/GenBank/DDBJ whole genome shotgun (WGS) entry which is preliminary data.</text>
</comment>
<dbReference type="SUPFAM" id="SSF55811">
    <property type="entry name" value="Nudix"/>
    <property type="match status" value="1"/>
</dbReference>